<dbReference type="GO" id="GO:0015631">
    <property type="term" value="F:tubulin binding"/>
    <property type="evidence" value="ECO:0007669"/>
    <property type="project" value="TreeGrafter"/>
</dbReference>
<dbReference type="GO" id="GO:0005814">
    <property type="term" value="C:centriole"/>
    <property type="evidence" value="ECO:0007669"/>
    <property type="project" value="TreeGrafter"/>
</dbReference>
<feature type="compositionally biased region" description="Basic and acidic residues" evidence="3">
    <location>
        <begin position="752"/>
        <end position="762"/>
    </location>
</feature>
<dbReference type="EMBL" id="LR901558">
    <property type="protein sequence ID" value="CAD7248882.1"/>
    <property type="molecule type" value="Genomic_DNA"/>
</dbReference>
<feature type="compositionally biased region" description="Basic and acidic residues" evidence="3">
    <location>
        <begin position="356"/>
        <end position="372"/>
    </location>
</feature>
<feature type="domain" description="CENPJ tubulin-binding region" evidence="5">
    <location>
        <begin position="128"/>
        <end position="160"/>
    </location>
</feature>
<evidence type="ECO:0000313" key="7">
    <source>
        <dbReference type="Proteomes" id="UP000677054"/>
    </source>
</evidence>
<evidence type="ECO:0000313" key="6">
    <source>
        <dbReference type="EMBL" id="CAD7248882.1"/>
    </source>
</evidence>
<reference evidence="6" key="1">
    <citation type="submission" date="2020-11" db="EMBL/GenBank/DDBJ databases">
        <authorList>
            <person name="Tran Van P."/>
        </authorList>
    </citation>
    <scope>NUCLEOTIDE SEQUENCE</scope>
</reference>
<accession>A0A7R8XFK9</accession>
<dbReference type="PANTHER" id="PTHR10331:SF6">
    <property type="entry name" value="SPINDLE ASSEMBLY ABNORMAL 4"/>
    <property type="match status" value="1"/>
</dbReference>
<dbReference type="OrthoDB" id="10252174at2759"/>
<feature type="compositionally biased region" description="Low complexity" evidence="3">
    <location>
        <begin position="777"/>
        <end position="786"/>
    </location>
</feature>
<evidence type="ECO:0008006" key="8">
    <source>
        <dbReference type="Google" id="ProtNLM"/>
    </source>
</evidence>
<evidence type="ECO:0000256" key="2">
    <source>
        <dbReference type="SAM" id="Coils"/>
    </source>
</evidence>
<feature type="compositionally biased region" description="Basic residues" evidence="3">
    <location>
        <begin position="253"/>
        <end position="262"/>
    </location>
</feature>
<feature type="domain" description="Centromere protein J C-terminal" evidence="4">
    <location>
        <begin position="956"/>
        <end position="987"/>
    </location>
</feature>
<evidence type="ECO:0000256" key="1">
    <source>
        <dbReference type="ARBA" id="ARBA00005627"/>
    </source>
</evidence>
<organism evidence="6">
    <name type="scientific">Darwinula stevensoni</name>
    <dbReference type="NCBI Taxonomy" id="69355"/>
    <lineage>
        <taxon>Eukaryota</taxon>
        <taxon>Metazoa</taxon>
        <taxon>Ecdysozoa</taxon>
        <taxon>Arthropoda</taxon>
        <taxon>Crustacea</taxon>
        <taxon>Oligostraca</taxon>
        <taxon>Ostracoda</taxon>
        <taxon>Podocopa</taxon>
        <taxon>Podocopida</taxon>
        <taxon>Darwinulocopina</taxon>
        <taxon>Darwinuloidea</taxon>
        <taxon>Darwinulidae</taxon>
        <taxon>Darwinula</taxon>
    </lineage>
</organism>
<dbReference type="GO" id="GO:0005813">
    <property type="term" value="C:centrosome"/>
    <property type="evidence" value="ECO:0007669"/>
    <property type="project" value="TreeGrafter"/>
</dbReference>
<sequence length="1000" mass="112966">MLAMEGEDLSESMLARLEELRRKHQEQHEQLLQLQRERQRELQMAQEERLTRMLRLAGASNSQDDILVVADDCSTTSASSMDEEEEDVIEFPSKVPSIMGDFQNKSLTRTPEEIPIRGSPAPFKLLLEEKLKEDPSADTPATPTNSKRPFLRKGEGLARYGEKFARGRWVPFWKKPKSGGNPPQVMPKKNQVAPVPRVLCAMVDDAVPKRNQVAPISASRHDPAAVPKKSALKKSGKESSQTVPGRQKDGKGLTRKPARGRGGKMGTLRARVGRGEPSVSSQEPVAKDEKADDDLLELDPFIQEKLKAIEARKELEHAETKAFERLEEAVDDESFCSTSSTVLNLLSLPNVPKSTPIKDPEKSGKGNGDLEPRSWSQLLRDEIKHDFLDKQHGDEDQNVVEIPSLPSTTASMESLYESLVKTGKEIEESIHVRFNDEVLQHSFASSSIQEDSRVESLETDDSDITLEGETGEVELASLEKGAQEWRRTYAEYMQKRKVPSGPENIDAGSQGDGSTKAELQSVNLDNVSVAGASRSVLENGDANHELFMQTALLHSRIVELEREIETFQRENARLKSLNETLGRDAMQVESQRKEWERKKREEERKLEERKKREEEKISQERMAFERYMRDQKAVALKQAKEEGDQLRQQLEHLKLECKQKESRWSAQQNKNRDAMKRLEVENHQLREENRKLSEENRQLRIKAHSAPMCNRLLHQVNNQVSSAIAQNRKPPSSPNPGRKTPTKNRVLSSPQKSREKPLGVKNAEDGLAARSLPELSSLPSHLLSSEQGKENTVITEDEPKTDNGILGMLGVTENMDEDGAIQRSYSDGRSETIYQNGTRKMISADGRSSKVIYYNGDVQETFPDGTIEYFYKETQTRQTTYPDGQELIQYPNGYSETKLLNGATKLKYPDGTVKFRDERNGRDETSLPDGTTLLTNRNGTTEIAFPNGQREIHTPEYKKRIYPDGTVKIMYPDGRLETRYASGRIRIKDKMGNVVTDLKA</sequence>
<feature type="compositionally biased region" description="Basic and acidic residues" evidence="3">
    <location>
        <begin position="590"/>
        <end position="612"/>
    </location>
</feature>
<keyword evidence="2" id="KW-0175">Coiled coil</keyword>
<feature type="region of interest" description="Disordered" evidence="3">
    <location>
        <begin position="777"/>
        <end position="803"/>
    </location>
</feature>
<feature type="region of interest" description="Disordered" evidence="3">
    <location>
        <begin position="585"/>
        <end position="612"/>
    </location>
</feature>
<dbReference type="Proteomes" id="UP000677054">
    <property type="component" value="Unassembled WGS sequence"/>
</dbReference>
<gene>
    <name evidence="6" type="ORF">DSTB1V02_LOCUS8689</name>
</gene>
<evidence type="ECO:0000259" key="5">
    <source>
        <dbReference type="Pfam" id="PF25779"/>
    </source>
</evidence>
<evidence type="ECO:0000256" key="3">
    <source>
        <dbReference type="SAM" id="MobiDB-lite"/>
    </source>
</evidence>
<evidence type="ECO:0000259" key="4">
    <source>
        <dbReference type="Pfam" id="PF07202"/>
    </source>
</evidence>
<dbReference type="InterPro" id="IPR009852">
    <property type="entry name" value="CENPJ_C_dom"/>
</dbReference>
<feature type="compositionally biased region" description="Basic and acidic residues" evidence="3">
    <location>
        <begin position="670"/>
        <end position="696"/>
    </location>
</feature>
<dbReference type="AlphaFoldDB" id="A0A7R8XFK9"/>
<feature type="region of interest" description="Disordered" evidence="3">
    <location>
        <begin position="723"/>
        <end position="762"/>
    </location>
</feature>
<dbReference type="Pfam" id="PF07202">
    <property type="entry name" value="Tcp10_C"/>
    <property type="match status" value="2"/>
</dbReference>
<dbReference type="InterPro" id="IPR058029">
    <property type="entry name" value="Tubulin-bd_CENPJ"/>
</dbReference>
<feature type="coiled-coil region" evidence="2">
    <location>
        <begin position="10"/>
        <end position="48"/>
    </location>
</feature>
<proteinExistence type="inferred from homology"/>
<dbReference type="Gene3D" id="2.60.450.20">
    <property type="match status" value="1"/>
</dbReference>
<feature type="region of interest" description="Disordered" evidence="3">
    <location>
        <begin position="133"/>
        <end position="154"/>
    </location>
</feature>
<name>A0A7R8XFK9_9CRUS</name>
<comment type="similarity">
    <text evidence="1">Belongs to the TCP10 family.</text>
</comment>
<protein>
    <recommendedName>
        <fullName evidence="8">Centromere protein J</fullName>
    </recommendedName>
</protein>
<feature type="region of interest" description="Disordered" evidence="3">
    <location>
        <begin position="660"/>
        <end position="696"/>
    </location>
</feature>
<keyword evidence="7" id="KW-1185">Reference proteome</keyword>
<feature type="region of interest" description="Disordered" evidence="3">
    <location>
        <begin position="497"/>
        <end position="516"/>
    </location>
</feature>
<feature type="region of interest" description="Disordered" evidence="3">
    <location>
        <begin position="214"/>
        <end position="292"/>
    </location>
</feature>
<dbReference type="Pfam" id="PF25779">
    <property type="entry name" value="Tubulin-bind_CPAP"/>
    <property type="match status" value="1"/>
</dbReference>
<dbReference type="EMBL" id="CAJPEV010002041">
    <property type="protein sequence ID" value="CAG0895412.1"/>
    <property type="molecule type" value="Genomic_DNA"/>
</dbReference>
<feature type="domain" description="Centromere protein J C-terminal" evidence="4">
    <location>
        <begin position="920"/>
        <end position="953"/>
    </location>
</feature>
<dbReference type="InterPro" id="IPR047002">
    <property type="entry name" value="Tcp10_C_sf"/>
</dbReference>
<feature type="region of interest" description="Disordered" evidence="3">
    <location>
        <begin position="349"/>
        <end position="372"/>
    </location>
</feature>
<dbReference type="InterPro" id="IPR026581">
    <property type="entry name" value="TCP10L/CENPJ"/>
</dbReference>
<dbReference type="PANTHER" id="PTHR10331">
    <property type="entry name" value="T COMPLEX PROTEIN 10"/>
    <property type="match status" value="1"/>
</dbReference>
<dbReference type="GO" id="GO:0060271">
    <property type="term" value="P:cilium assembly"/>
    <property type="evidence" value="ECO:0007669"/>
    <property type="project" value="TreeGrafter"/>
</dbReference>
<dbReference type="GO" id="GO:0061511">
    <property type="term" value="P:centriole elongation"/>
    <property type="evidence" value="ECO:0007669"/>
    <property type="project" value="TreeGrafter"/>
</dbReference>